<dbReference type="Pfam" id="PF13669">
    <property type="entry name" value="Glyoxalase_4"/>
    <property type="match status" value="1"/>
</dbReference>
<dbReference type="Proteomes" id="UP000787472">
    <property type="component" value="Unassembled WGS sequence"/>
</dbReference>
<keyword evidence="4" id="KW-1185">Reference proteome</keyword>
<dbReference type="GO" id="GO:0046491">
    <property type="term" value="P:L-methylmalonyl-CoA metabolic process"/>
    <property type="evidence" value="ECO:0007669"/>
    <property type="project" value="TreeGrafter"/>
</dbReference>
<comment type="caution">
    <text evidence="3">The sequence shown here is derived from an EMBL/GenBank/DDBJ whole genome shotgun (WGS) entry which is preliminary data.</text>
</comment>
<dbReference type="PANTHER" id="PTHR43048">
    <property type="entry name" value="METHYLMALONYL-COA EPIMERASE"/>
    <property type="match status" value="1"/>
</dbReference>
<dbReference type="GO" id="GO:0046872">
    <property type="term" value="F:metal ion binding"/>
    <property type="evidence" value="ECO:0007669"/>
    <property type="project" value="UniProtKB-KW"/>
</dbReference>
<reference evidence="3" key="1">
    <citation type="submission" date="2020-03" db="EMBL/GenBank/DDBJ databases">
        <authorList>
            <person name="Guo F."/>
        </authorList>
    </citation>
    <scope>NUCLEOTIDE SEQUENCE</scope>
    <source>
        <strain evidence="3">JCM 30134</strain>
    </source>
</reference>
<name>A0A9E5MQ57_9GAMM</name>
<dbReference type="Gene3D" id="3.10.180.10">
    <property type="entry name" value="2,3-Dihydroxybiphenyl 1,2-Dioxygenase, domain 1"/>
    <property type="match status" value="1"/>
</dbReference>
<keyword evidence="1" id="KW-0479">Metal-binding</keyword>
<evidence type="ECO:0000259" key="2">
    <source>
        <dbReference type="PROSITE" id="PS51819"/>
    </source>
</evidence>
<dbReference type="GO" id="GO:0004493">
    <property type="term" value="F:methylmalonyl-CoA epimerase activity"/>
    <property type="evidence" value="ECO:0007669"/>
    <property type="project" value="TreeGrafter"/>
</dbReference>
<evidence type="ECO:0000313" key="3">
    <source>
        <dbReference type="EMBL" id="NHO68458.1"/>
    </source>
</evidence>
<dbReference type="InterPro" id="IPR051785">
    <property type="entry name" value="MMCE/EMCE_epimerase"/>
</dbReference>
<dbReference type="InterPro" id="IPR029068">
    <property type="entry name" value="Glyas_Bleomycin-R_OHBP_Dase"/>
</dbReference>
<evidence type="ECO:0000313" key="4">
    <source>
        <dbReference type="Proteomes" id="UP000787472"/>
    </source>
</evidence>
<organism evidence="3 4">
    <name type="scientific">Pseudomaricurvus hydrocarbonicus</name>
    <dbReference type="NCBI Taxonomy" id="1470433"/>
    <lineage>
        <taxon>Bacteria</taxon>
        <taxon>Pseudomonadati</taxon>
        <taxon>Pseudomonadota</taxon>
        <taxon>Gammaproteobacteria</taxon>
        <taxon>Cellvibrionales</taxon>
        <taxon>Cellvibrionaceae</taxon>
        <taxon>Pseudomaricurvus</taxon>
    </lineage>
</organism>
<dbReference type="InterPro" id="IPR037523">
    <property type="entry name" value="VOC_core"/>
</dbReference>
<proteinExistence type="predicted"/>
<dbReference type="PANTHER" id="PTHR43048:SF3">
    <property type="entry name" value="METHYLMALONYL-COA EPIMERASE, MITOCHONDRIAL"/>
    <property type="match status" value="1"/>
</dbReference>
<evidence type="ECO:0000256" key="1">
    <source>
        <dbReference type="ARBA" id="ARBA00022723"/>
    </source>
</evidence>
<dbReference type="PROSITE" id="PS51819">
    <property type="entry name" value="VOC"/>
    <property type="match status" value="1"/>
</dbReference>
<dbReference type="AlphaFoldDB" id="A0A9E5MQ57"/>
<protein>
    <recommendedName>
        <fullName evidence="2">VOC domain-containing protein</fullName>
    </recommendedName>
</protein>
<dbReference type="EMBL" id="JAAONZ010000032">
    <property type="protein sequence ID" value="NHO68458.1"/>
    <property type="molecule type" value="Genomic_DNA"/>
</dbReference>
<dbReference type="SUPFAM" id="SSF54593">
    <property type="entry name" value="Glyoxalase/Bleomycin resistance protein/Dihydroxybiphenyl dioxygenase"/>
    <property type="match status" value="1"/>
</dbReference>
<feature type="domain" description="VOC" evidence="2">
    <location>
        <begin position="165"/>
        <end position="284"/>
    </location>
</feature>
<gene>
    <name evidence="3" type="ORF">G8770_23135</name>
</gene>
<sequence>MNSLRPLKALAFQRLRLLCPDLKSAVRDYQLLLGVAPCWVGPAGLPDQDRPRPLTAADDVGCAWFVLGNTILELLEASVEHASLAGLVLTAENIQTTAGHPAESGYPSSAIAEQRLAAVACRNLWISMVENPGVKGMRLTDPGTDLYQQQEPAASSCEGGSPITSVDHIVLHTNDADDCIRLFGDGGLGIRLALDKNVPEWGGRMLFFRVGKLTLEIIEPTTPFAGDDFFWGIAFRVDDIQAVHRRLSRAGVSLSQPRKGRKPGTWVVTVNSHQLGIPTLLLQG</sequence>
<accession>A0A9E5MQ57</accession>
<dbReference type="RefSeq" id="WP_167192424.1">
    <property type="nucleotide sequence ID" value="NZ_JAAONZ010000032.1"/>
</dbReference>